<proteinExistence type="predicted"/>
<name>A0A5J4SDW5_9ZZZZ</name>
<gene>
    <name evidence="1" type="ORF">EZS27_008002</name>
</gene>
<reference evidence="1" key="1">
    <citation type="submission" date="2019-03" db="EMBL/GenBank/DDBJ databases">
        <title>Single cell metagenomics reveals metabolic interactions within the superorganism composed of flagellate Streblomastix strix and complex community of Bacteroidetes bacteria on its surface.</title>
        <authorList>
            <person name="Treitli S.C."/>
            <person name="Kolisko M."/>
            <person name="Husnik F."/>
            <person name="Keeling P."/>
            <person name="Hampl V."/>
        </authorList>
    </citation>
    <scope>NUCLEOTIDE SEQUENCE</scope>
    <source>
        <strain evidence="1">STM</strain>
    </source>
</reference>
<dbReference type="EMBL" id="SNRY01000222">
    <property type="protein sequence ID" value="KAA6344344.1"/>
    <property type="molecule type" value="Genomic_DNA"/>
</dbReference>
<evidence type="ECO:0000313" key="1">
    <source>
        <dbReference type="EMBL" id="KAA6344344.1"/>
    </source>
</evidence>
<comment type="caution">
    <text evidence="1">The sequence shown here is derived from an EMBL/GenBank/DDBJ whole genome shotgun (WGS) entry which is preliminary data.</text>
</comment>
<dbReference type="AlphaFoldDB" id="A0A5J4SDW5"/>
<organism evidence="1">
    <name type="scientific">termite gut metagenome</name>
    <dbReference type="NCBI Taxonomy" id="433724"/>
    <lineage>
        <taxon>unclassified sequences</taxon>
        <taxon>metagenomes</taxon>
        <taxon>organismal metagenomes</taxon>
    </lineage>
</organism>
<sequence>MSKEGVFYIIEDRHIFKRNLVYLREGKKMKIRDIRKLEGRVLIELL</sequence>
<accession>A0A5J4SDW5</accession>
<protein>
    <submittedName>
        <fullName evidence="1">Uncharacterized protein</fullName>
    </submittedName>
</protein>